<dbReference type="Proteomes" id="UP001580346">
    <property type="component" value="Unassembled WGS sequence"/>
</dbReference>
<dbReference type="InterPro" id="IPR049164">
    <property type="entry name" value="Glyco_hydro_78_N"/>
</dbReference>
<dbReference type="SUPFAM" id="SSF48208">
    <property type="entry name" value="Six-hairpin glycosidases"/>
    <property type="match status" value="1"/>
</dbReference>
<dbReference type="Pfam" id="PF17389">
    <property type="entry name" value="Bac_rhamnosid6H"/>
    <property type="match status" value="1"/>
</dbReference>
<dbReference type="PANTHER" id="PTHR34987:SF4">
    <property type="entry name" value="ALPHA-L-RHAMNOSIDASE C-TERMINAL DOMAIN-CONTAINING PROTEIN"/>
    <property type="match status" value="1"/>
</dbReference>
<dbReference type="Pfam" id="PF21104">
    <property type="entry name" value="Glyco_hydro_78_N"/>
    <property type="match status" value="1"/>
</dbReference>
<evidence type="ECO:0000259" key="1">
    <source>
        <dbReference type="Pfam" id="PF17389"/>
    </source>
</evidence>
<dbReference type="InterPro" id="IPR035396">
    <property type="entry name" value="Bac_rhamnosid6H"/>
</dbReference>
<reference evidence="3 4" key="1">
    <citation type="submission" date="2024-09" db="EMBL/GenBank/DDBJ databases">
        <title>Paenibacillus zeirhizospherea sp. nov., isolated from surface of the maize (Zea mays) roots in a horticulture field, Hungary.</title>
        <authorList>
            <person name="Marton D."/>
            <person name="Farkas M."/>
            <person name="Bedics A."/>
            <person name="Toth E."/>
            <person name="Tancsics A."/>
            <person name="Boka K."/>
            <person name="Maroti G."/>
            <person name="Kriszt B."/>
            <person name="Cserhati M."/>
        </authorList>
    </citation>
    <scope>NUCLEOTIDE SEQUENCE [LARGE SCALE GENOMIC DNA]</scope>
    <source>
        <strain evidence="3 4">KCTC 33519</strain>
    </source>
</reference>
<organism evidence="3 4">
    <name type="scientific">Paenibacillus enshidis</name>
    <dbReference type="NCBI Taxonomy" id="1458439"/>
    <lineage>
        <taxon>Bacteria</taxon>
        <taxon>Bacillati</taxon>
        <taxon>Bacillota</taxon>
        <taxon>Bacilli</taxon>
        <taxon>Bacillales</taxon>
        <taxon>Paenibacillaceae</taxon>
        <taxon>Paenibacillus</taxon>
    </lineage>
</organism>
<keyword evidence="3" id="KW-0378">Hydrolase</keyword>
<name>A0ABV5AXF8_9BACL</name>
<proteinExistence type="predicted"/>
<evidence type="ECO:0000259" key="2">
    <source>
        <dbReference type="Pfam" id="PF21104"/>
    </source>
</evidence>
<evidence type="ECO:0000313" key="4">
    <source>
        <dbReference type="Proteomes" id="UP001580346"/>
    </source>
</evidence>
<dbReference type="InterPro" id="IPR012341">
    <property type="entry name" value="6hp_glycosidase-like_sf"/>
</dbReference>
<dbReference type="EMBL" id="JBHHMI010000018">
    <property type="protein sequence ID" value="MFB5268675.1"/>
    <property type="molecule type" value="Genomic_DNA"/>
</dbReference>
<dbReference type="InterPro" id="IPR008928">
    <property type="entry name" value="6-hairpin_glycosidase_sf"/>
</dbReference>
<dbReference type="PANTHER" id="PTHR34987">
    <property type="entry name" value="C, PUTATIVE (AFU_ORTHOLOGUE AFUA_3G02880)-RELATED"/>
    <property type="match status" value="1"/>
</dbReference>
<feature type="domain" description="Alpha-L-rhamnosidase six-hairpin glycosidase" evidence="1">
    <location>
        <begin position="187"/>
        <end position="520"/>
    </location>
</feature>
<gene>
    <name evidence="3" type="ORF">ACE41H_18080</name>
</gene>
<keyword evidence="4" id="KW-1185">Reference proteome</keyword>
<dbReference type="RefSeq" id="WP_375356927.1">
    <property type="nucleotide sequence ID" value="NZ_JBHHMI010000018.1"/>
</dbReference>
<dbReference type="Gene3D" id="1.50.10.10">
    <property type="match status" value="1"/>
</dbReference>
<comment type="caution">
    <text evidence="3">The sequence shown here is derived from an EMBL/GenBank/DDBJ whole genome shotgun (WGS) entry which is preliminary data.</text>
</comment>
<accession>A0ABV5AXF8</accession>
<feature type="domain" description="Glycosyl hydrolase family 78 alpha-rhamnosidase N-terminal" evidence="2">
    <location>
        <begin position="37"/>
        <end position="177"/>
    </location>
</feature>
<sequence length="524" mass="60420">MSEILQKRDGLIIKKNEAFAAKAEALKPVLLQREQRPQHIVQVVSDERVIHGWRVERETSAESLPARVLGKGEQIIVDFGDHLVGSLSMSIKPVGSPPDAPLYLKLTFGEMPVEMAVPFSEYDGWLSRSWLQEEYAHVDVLPGVIKLDRRYSFRYLKLEVLDTSPKYKVSVEDICCTTVTSGDRDRVGGLDHTDPELQAIDSISIKTLEDCMQEVFEDGPKRDRRLWLGDLRLQAIANYDTFQNNDLVKRCLYLFAAFPNDQGQVTANLFIKPEVIPDDTFILDYSLLFVSTLHDYYLATGDKETLEELWPTAFRQIEIGFEQLDERLIVKDSETWYSFIDWHPELNKQAPSQGVLIYAMKQALYLSGLLQDDRQEELHRKIHEVQAAAMKHLWSEEEGYFISGKDEQVSWAAQVWMVLAGVLDKEKSSVLLLRVLDEKPGTPLMTPYMMHHLIEALIQVGERDRAILEMKQYWGGMVRDGADTFWELYDPQNKEFSPYGSYLINSYCHAWSCTPTYFIRRYKL</sequence>
<dbReference type="GO" id="GO:0016787">
    <property type="term" value="F:hydrolase activity"/>
    <property type="evidence" value="ECO:0007669"/>
    <property type="project" value="UniProtKB-KW"/>
</dbReference>
<evidence type="ECO:0000313" key="3">
    <source>
        <dbReference type="EMBL" id="MFB5268675.1"/>
    </source>
</evidence>
<protein>
    <submittedName>
        <fullName evidence="3">Sugar hydrolase</fullName>
    </submittedName>
</protein>